<keyword evidence="4" id="KW-0808">Transferase</keyword>
<accession>A0A9P6T9Q5</accession>
<dbReference type="PANTHER" id="PTHR31595:SF57">
    <property type="entry name" value="OS04G0481900 PROTEIN"/>
    <property type="match status" value="1"/>
</dbReference>
<feature type="transmembrane region" description="Helical" evidence="8">
    <location>
        <begin position="32"/>
        <end position="51"/>
    </location>
</feature>
<comment type="similarity">
    <text evidence="3">Belongs to the wax synthase family.</text>
</comment>
<comment type="caution">
    <text evidence="10">The sequence shown here is derived from an EMBL/GenBank/DDBJ whole genome shotgun (WGS) entry which is preliminary data.</text>
</comment>
<dbReference type="GO" id="GO:0008374">
    <property type="term" value="F:O-acyltransferase activity"/>
    <property type="evidence" value="ECO:0007669"/>
    <property type="project" value="InterPro"/>
</dbReference>
<feature type="domain" description="Wax synthase" evidence="9">
    <location>
        <begin position="285"/>
        <end position="362"/>
    </location>
</feature>
<proteinExistence type="inferred from homology"/>
<keyword evidence="11" id="KW-1185">Reference proteome</keyword>
<evidence type="ECO:0000256" key="2">
    <source>
        <dbReference type="ARBA" id="ARBA00005179"/>
    </source>
</evidence>
<dbReference type="InterPro" id="IPR044851">
    <property type="entry name" value="Wax_synthase"/>
</dbReference>
<feature type="transmembrane region" description="Helical" evidence="8">
    <location>
        <begin position="189"/>
        <end position="206"/>
    </location>
</feature>
<evidence type="ECO:0000256" key="4">
    <source>
        <dbReference type="ARBA" id="ARBA00022679"/>
    </source>
</evidence>
<evidence type="ECO:0000313" key="11">
    <source>
        <dbReference type="Proteomes" id="UP000886653"/>
    </source>
</evidence>
<keyword evidence="7 8" id="KW-0472">Membrane</keyword>
<dbReference type="InterPro" id="IPR032805">
    <property type="entry name" value="Wax_synthase_dom"/>
</dbReference>
<dbReference type="Proteomes" id="UP000886653">
    <property type="component" value="Unassembled WGS sequence"/>
</dbReference>
<protein>
    <recommendedName>
        <fullName evidence="9">Wax synthase domain-containing protein</fullName>
    </recommendedName>
</protein>
<evidence type="ECO:0000256" key="1">
    <source>
        <dbReference type="ARBA" id="ARBA00004141"/>
    </source>
</evidence>
<comment type="subcellular location">
    <subcellularLocation>
        <location evidence="1">Membrane</location>
        <topology evidence="1">Multi-pass membrane protein</topology>
    </subcellularLocation>
</comment>
<comment type="pathway">
    <text evidence="2">Secondary metabolite biosynthesis.</text>
</comment>
<dbReference type="PANTHER" id="PTHR31595">
    <property type="entry name" value="LONG-CHAIN-ALCOHOL O-FATTY-ACYLTRANSFERASE 3-RELATED"/>
    <property type="match status" value="1"/>
</dbReference>
<evidence type="ECO:0000259" key="9">
    <source>
        <dbReference type="Pfam" id="PF13813"/>
    </source>
</evidence>
<dbReference type="Pfam" id="PF13813">
    <property type="entry name" value="MBOAT_2"/>
    <property type="match status" value="1"/>
</dbReference>
<evidence type="ECO:0000256" key="3">
    <source>
        <dbReference type="ARBA" id="ARBA00007282"/>
    </source>
</evidence>
<keyword evidence="5 8" id="KW-0812">Transmembrane</keyword>
<gene>
    <name evidence="10" type="ORF">CROQUDRAFT_724044</name>
</gene>
<keyword evidence="6 8" id="KW-1133">Transmembrane helix</keyword>
<sequence>MVKALLQTLITLTSHILSIIRDHLCETGIGRAFLPLILLFVQAALLHPSFISSKLAKLTRRSLTPIIVFWGLTLPYRYSFKLSNFSIDIVNLGVALLPIWVVIRSLEYGISSEPYYKRPLKNVNGVQRWEKIKDDDESYKKVQESEPCNAFKLTLWTILLLSSMRGLQFTRGPAIVTKRQNILSITRRLFTVNILQIFALVFILMIRDSSHQSPASILLSIGIPKFPGMKILSEGVYTLAFGVWVASGLDLLFTYGVLQATLYHQIAIFLNLPQEILDLSDPIYYPPIFDSPYLANSVAEFWSKRWQMLGQQLFVFSGGKPMVWFVKKIGADKKIQRIFLLLGVFASSAVIHEYLAYTLAPHDVSLHPLKSFPGSAFYFMLQPLAILIEPVIIPWIPKRLGGGTLWLWAFMGFSAYPYRVQYLQKALIHAHVRPLSQWTWWYLLSPIKF</sequence>
<organism evidence="10 11">
    <name type="scientific">Cronartium quercuum f. sp. fusiforme G11</name>
    <dbReference type="NCBI Taxonomy" id="708437"/>
    <lineage>
        <taxon>Eukaryota</taxon>
        <taxon>Fungi</taxon>
        <taxon>Dikarya</taxon>
        <taxon>Basidiomycota</taxon>
        <taxon>Pucciniomycotina</taxon>
        <taxon>Pucciniomycetes</taxon>
        <taxon>Pucciniales</taxon>
        <taxon>Coleosporiaceae</taxon>
        <taxon>Cronartium</taxon>
    </lineage>
</organism>
<reference evidence="10" key="1">
    <citation type="submission" date="2013-11" db="EMBL/GenBank/DDBJ databases">
        <title>Genome sequence of the fusiform rust pathogen reveals effectors for host alternation and coevolution with pine.</title>
        <authorList>
            <consortium name="DOE Joint Genome Institute"/>
            <person name="Smith K."/>
            <person name="Pendleton A."/>
            <person name="Kubisiak T."/>
            <person name="Anderson C."/>
            <person name="Salamov A."/>
            <person name="Aerts A."/>
            <person name="Riley R."/>
            <person name="Clum A."/>
            <person name="Lindquist E."/>
            <person name="Ence D."/>
            <person name="Campbell M."/>
            <person name="Kronenberg Z."/>
            <person name="Feau N."/>
            <person name="Dhillon B."/>
            <person name="Hamelin R."/>
            <person name="Burleigh J."/>
            <person name="Smith J."/>
            <person name="Yandell M."/>
            <person name="Nelson C."/>
            <person name="Grigoriev I."/>
            <person name="Davis J."/>
        </authorList>
    </citation>
    <scope>NUCLEOTIDE SEQUENCE</scope>
    <source>
        <strain evidence="10">G11</strain>
    </source>
</reference>
<dbReference type="GO" id="GO:0016020">
    <property type="term" value="C:membrane"/>
    <property type="evidence" value="ECO:0007669"/>
    <property type="project" value="UniProtKB-SubCell"/>
</dbReference>
<dbReference type="OrthoDB" id="1077582at2759"/>
<dbReference type="EMBL" id="MU167296">
    <property type="protein sequence ID" value="KAG0144412.1"/>
    <property type="molecule type" value="Genomic_DNA"/>
</dbReference>
<evidence type="ECO:0000256" key="5">
    <source>
        <dbReference type="ARBA" id="ARBA00022692"/>
    </source>
</evidence>
<dbReference type="GO" id="GO:0006629">
    <property type="term" value="P:lipid metabolic process"/>
    <property type="evidence" value="ECO:0007669"/>
    <property type="project" value="InterPro"/>
</dbReference>
<feature type="transmembrane region" description="Helical" evidence="8">
    <location>
        <begin position="338"/>
        <end position="357"/>
    </location>
</feature>
<evidence type="ECO:0000256" key="7">
    <source>
        <dbReference type="ARBA" id="ARBA00023136"/>
    </source>
</evidence>
<feature type="transmembrane region" description="Helical" evidence="8">
    <location>
        <begin position="377"/>
        <end position="396"/>
    </location>
</feature>
<dbReference type="AlphaFoldDB" id="A0A9P6T9Q5"/>
<evidence type="ECO:0000256" key="8">
    <source>
        <dbReference type="SAM" id="Phobius"/>
    </source>
</evidence>
<evidence type="ECO:0000256" key="6">
    <source>
        <dbReference type="ARBA" id="ARBA00022989"/>
    </source>
</evidence>
<evidence type="ECO:0000313" key="10">
    <source>
        <dbReference type="EMBL" id="KAG0144412.1"/>
    </source>
</evidence>
<name>A0A9P6T9Q5_9BASI</name>
<feature type="transmembrane region" description="Helical" evidence="8">
    <location>
        <begin position="236"/>
        <end position="258"/>
    </location>
</feature>